<dbReference type="GO" id="GO:0009279">
    <property type="term" value="C:cell outer membrane"/>
    <property type="evidence" value="ECO:0007669"/>
    <property type="project" value="UniProtKB-SubCell"/>
</dbReference>
<dbReference type="EMBL" id="JACIEG010000003">
    <property type="protein sequence ID" value="MBB3969216.1"/>
    <property type="molecule type" value="Genomic_DNA"/>
</dbReference>
<evidence type="ECO:0000313" key="12">
    <source>
        <dbReference type="EMBL" id="TEW65981.1"/>
    </source>
</evidence>
<keyword evidence="4 7" id="KW-0812">Transmembrane</keyword>
<keyword evidence="5 7" id="KW-0472">Membrane</keyword>
<dbReference type="Gene3D" id="2.40.170.20">
    <property type="entry name" value="TonB-dependent receptor, beta-barrel domain"/>
    <property type="match status" value="1"/>
</dbReference>
<dbReference type="InterPro" id="IPR008969">
    <property type="entry name" value="CarboxyPept-like_regulatory"/>
</dbReference>
<dbReference type="InterPro" id="IPR037066">
    <property type="entry name" value="Plug_dom_sf"/>
</dbReference>
<evidence type="ECO:0000313" key="11">
    <source>
        <dbReference type="EMBL" id="MBB3969216.1"/>
    </source>
</evidence>
<dbReference type="PROSITE" id="PS52016">
    <property type="entry name" value="TONB_DEPENDENT_REC_3"/>
    <property type="match status" value="1"/>
</dbReference>
<reference evidence="11 14" key="3">
    <citation type="submission" date="2020-08" db="EMBL/GenBank/DDBJ databases">
        <title>Genomic Encyclopedia of Type Strains, Phase IV (KMG-IV): sequencing the most valuable type-strain genomes for metagenomic binning, comparative biology and taxonomic classification.</title>
        <authorList>
            <person name="Goeker M."/>
        </authorList>
    </citation>
    <scope>NUCLEOTIDE SEQUENCE [LARGE SCALE GENOMIC DNA]</scope>
    <source>
        <strain evidence="11 14">DSM 100995</strain>
    </source>
</reference>
<evidence type="ECO:0000256" key="3">
    <source>
        <dbReference type="ARBA" id="ARBA00022452"/>
    </source>
</evidence>
<dbReference type="OrthoDB" id="9768177at2"/>
<evidence type="ECO:0000256" key="6">
    <source>
        <dbReference type="ARBA" id="ARBA00023237"/>
    </source>
</evidence>
<dbReference type="NCBIfam" id="TIGR04056">
    <property type="entry name" value="OMP_RagA_SusC"/>
    <property type="match status" value="1"/>
</dbReference>
<accession>A0A4Y8ABN0</accession>
<dbReference type="InterPro" id="IPR039426">
    <property type="entry name" value="TonB-dep_rcpt-like"/>
</dbReference>
<keyword evidence="3 7" id="KW-1134">Transmembrane beta strand</keyword>
<keyword evidence="8" id="KW-0732">Signal</keyword>
<protein>
    <submittedName>
        <fullName evidence="12">SusC/RagA family TonB-linked outer membrane protein</fullName>
    </submittedName>
    <submittedName>
        <fullName evidence="11">TonB-linked SusC/RagA family outer membrane protein</fullName>
    </submittedName>
</protein>
<reference evidence="12" key="2">
    <citation type="submission" date="2019-03" db="EMBL/GenBank/DDBJ databases">
        <authorList>
            <person name="Yan Y.-Q."/>
            <person name="Du Z.-J."/>
        </authorList>
    </citation>
    <scope>NUCLEOTIDE SEQUENCE</scope>
    <source>
        <strain evidence="12">PP-F2FG21</strain>
    </source>
</reference>
<evidence type="ECO:0000256" key="7">
    <source>
        <dbReference type="PROSITE-ProRule" id="PRU01360"/>
    </source>
</evidence>
<gene>
    <name evidence="12" type="ORF">E2R65_12695</name>
    <name evidence="11" type="ORF">GGR35_001819</name>
</gene>
<organism evidence="12 13">
    <name type="scientific">Mucilaginibacter phyllosphaerae</name>
    <dbReference type="NCBI Taxonomy" id="1812349"/>
    <lineage>
        <taxon>Bacteria</taxon>
        <taxon>Pseudomonadati</taxon>
        <taxon>Bacteroidota</taxon>
        <taxon>Sphingobacteriia</taxon>
        <taxon>Sphingobacteriales</taxon>
        <taxon>Sphingobacteriaceae</taxon>
        <taxon>Mucilaginibacter</taxon>
    </lineage>
</organism>
<dbReference type="RefSeq" id="WP_134336844.1">
    <property type="nucleotide sequence ID" value="NZ_BMCZ01000002.1"/>
</dbReference>
<feature type="domain" description="TonB-dependent receptor plug" evidence="10">
    <location>
        <begin position="203"/>
        <end position="327"/>
    </location>
</feature>
<dbReference type="Gene3D" id="2.170.130.10">
    <property type="entry name" value="TonB-dependent receptor, plug domain"/>
    <property type="match status" value="1"/>
</dbReference>
<dbReference type="Proteomes" id="UP000583101">
    <property type="component" value="Unassembled WGS sequence"/>
</dbReference>
<keyword evidence="14" id="KW-1185">Reference proteome</keyword>
<dbReference type="Pfam" id="PF07660">
    <property type="entry name" value="STN"/>
    <property type="match status" value="1"/>
</dbReference>
<feature type="chain" id="PRO_5044616404" evidence="8">
    <location>
        <begin position="18"/>
        <end position="1093"/>
    </location>
</feature>
<evidence type="ECO:0000259" key="10">
    <source>
        <dbReference type="Pfam" id="PF07715"/>
    </source>
</evidence>
<dbReference type="EMBL" id="SNQG01000004">
    <property type="protein sequence ID" value="TEW65981.1"/>
    <property type="molecule type" value="Genomic_DNA"/>
</dbReference>
<sequence length="1093" mass="118761">MKLIAILTLATLLQVQARSFAQQITFSQKNVPLKQVFNEINKQTGYNILWASKSITNNQVVSVNFNKASITEALSQCLKGYPLTYTITNKTIVIREFEEPQVKTGNEVKYTRITGIVTDNAGLPLPGATVKVKGGNKTAICNEKGAYNIDAVSGDVLVFTFIGFVPAEITVGTQTEISISLKEIKNELGGVVITALGIKKQTRTLSYNVQEVNNTELTKVKDPNFVNALTGKIAGATINSSSAGPGASTRVVLRGTKSISGNNNALYVVDGIPLQDLSSAQPGDVFSGAGQTGDGISNINPEDIESISVLTGPSAAALYGNKGANGVVVITTKKGSANGFSATVSNSTTFSSPFVLPKFQNTYGSEEGTFASWGDKLKTPTNYNPKDFFQTGVNSTTAFTLSTGTDKNQTYFSAAVVNANGIIHNNDLTRYNFNVRNTSKFLNDKLTLDLSAMYTSTQEQNMLAQGQYFNPLVPIYLFPRGDDIRKYQAFERYNPERNFKTQYWPFGDQGFQMQNPYWITERDLFQNNKDRYMLTAGLQYNINSWMNVSARIKSDRSTALNERKYYASTSGLFASATGAYHRYNITSNQTYADVLLNINKTLGDFSVSANVGASLQDDKYSDASIAGNLAAVPNLFSYNNIDFTQIKPLQNGYHNQVQAIFATTQVGYKGLVYLDATIRRDEPSQLAGTSKTAIFYPSAGLSSVLTDVFKVKSDVLSFMKVRVSYGEVGNPPPSLISIATYPLLGVGGLPTTLATKAIDLRPERTKSYEAGLNVMLWNGKVKIDGTVYKSSTYNQLFNPAVSETTTFGSIFVNGGRIDNKGIEVSVALKQDLGAVKWNTTLVYSLNRNKVNQLLEPTAIGQLGVNVSQDTLDLGGTTSYKMLLTKGGSMGDIYVNTLKVDEHGLIYVNPTNYTVSADQSRYVKAGNANPDYTLGWRNSFSYKGIDVGFLVTARVGGVGVSVTQAIMDGFGVSQNSATARDNGGALVNGFKIPAQAYYSVTGGGSSGIGAMYVYSATNVRLGEASIGYDIPLNKYYKWIKGFNVSVIGRNLFMFYNKAPYDPESTANTGTYYQGIDYFMQPSLRSIGFSARLKF</sequence>
<evidence type="ECO:0000259" key="9">
    <source>
        <dbReference type="Pfam" id="PF07660"/>
    </source>
</evidence>
<dbReference type="Pfam" id="PF13715">
    <property type="entry name" value="CarbopepD_reg_2"/>
    <property type="match status" value="1"/>
</dbReference>
<dbReference type="InterPro" id="IPR023997">
    <property type="entry name" value="TonB-dep_OMP_SusC/RagA_CS"/>
</dbReference>
<dbReference type="Gene3D" id="2.60.40.1120">
    <property type="entry name" value="Carboxypeptidase-like, regulatory domain"/>
    <property type="match status" value="1"/>
</dbReference>
<dbReference type="SUPFAM" id="SSF49464">
    <property type="entry name" value="Carboxypeptidase regulatory domain-like"/>
    <property type="match status" value="1"/>
</dbReference>
<evidence type="ECO:0000256" key="1">
    <source>
        <dbReference type="ARBA" id="ARBA00004571"/>
    </source>
</evidence>
<evidence type="ECO:0000256" key="4">
    <source>
        <dbReference type="ARBA" id="ARBA00022692"/>
    </source>
</evidence>
<dbReference type="InterPro" id="IPR012910">
    <property type="entry name" value="Plug_dom"/>
</dbReference>
<keyword evidence="2 7" id="KW-0813">Transport</keyword>
<dbReference type="Pfam" id="PF07715">
    <property type="entry name" value="Plug"/>
    <property type="match status" value="1"/>
</dbReference>
<dbReference type="Gene3D" id="3.55.50.30">
    <property type="match status" value="1"/>
</dbReference>
<comment type="subcellular location">
    <subcellularLocation>
        <location evidence="1 7">Cell outer membrane</location>
        <topology evidence="1 7">Multi-pass membrane protein</topology>
    </subcellularLocation>
</comment>
<dbReference type="Proteomes" id="UP000297248">
    <property type="component" value="Unassembled WGS sequence"/>
</dbReference>
<keyword evidence="6 7" id="KW-0998">Cell outer membrane</keyword>
<dbReference type="NCBIfam" id="TIGR04057">
    <property type="entry name" value="SusC_RagA_signa"/>
    <property type="match status" value="1"/>
</dbReference>
<comment type="similarity">
    <text evidence="7">Belongs to the TonB-dependent receptor family.</text>
</comment>
<dbReference type="SUPFAM" id="SSF56935">
    <property type="entry name" value="Porins"/>
    <property type="match status" value="1"/>
</dbReference>
<proteinExistence type="inferred from homology"/>
<evidence type="ECO:0000256" key="8">
    <source>
        <dbReference type="SAM" id="SignalP"/>
    </source>
</evidence>
<reference evidence="12 13" key="1">
    <citation type="journal article" date="2016" name="Int. J. Syst. Evol. Microbiol.">
        <title>Proposal of Mucilaginibacter phyllosphaerae sp. nov. isolated from the phyllosphere of Galium album.</title>
        <authorList>
            <person name="Aydogan E.L."/>
            <person name="Busse H.J."/>
            <person name="Moser G."/>
            <person name="Muller C."/>
            <person name="Kampfer P."/>
            <person name="Glaeser S.P."/>
        </authorList>
    </citation>
    <scope>NUCLEOTIDE SEQUENCE [LARGE SCALE GENOMIC DNA]</scope>
    <source>
        <strain evidence="12 13">PP-F2FG21</strain>
    </source>
</reference>
<evidence type="ECO:0000313" key="14">
    <source>
        <dbReference type="Proteomes" id="UP000583101"/>
    </source>
</evidence>
<dbReference type="AlphaFoldDB" id="A0A4Y8ABN0"/>
<feature type="signal peptide" evidence="8">
    <location>
        <begin position="1"/>
        <end position="17"/>
    </location>
</feature>
<dbReference type="InterPro" id="IPR011662">
    <property type="entry name" value="Secretin/TonB_short_N"/>
</dbReference>
<comment type="caution">
    <text evidence="12">The sequence shown here is derived from an EMBL/GenBank/DDBJ whole genome shotgun (WGS) entry which is preliminary data.</text>
</comment>
<evidence type="ECO:0000256" key="2">
    <source>
        <dbReference type="ARBA" id="ARBA00022448"/>
    </source>
</evidence>
<evidence type="ECO:0000313" key="13">
    <source>
        <dbReference type="Proteomes" id="UP000297248"/>
    </source>
</evidence>
<evidence type="ECO:0000256" key="5">
    <source>
        <dbReference type="ARBA" id="ARBA00023136"/>
    </source>
</evidence>
<dbReference type="InterPro" id="IPR023996">
    <property type="entry name" value="TonB-dep_OMP_SusC/RagA"/>
</dbReference>
<dbReference type="InterPro" id="IPR036942">
    <property type="entry name" value="Beta-barrel_TonB_sf"/>
</dbReference>
<feature type="domain" description="Secretin/TonB short N-terminal" evidence="9">
    <location>
        <begin position="46"/>
        <end position="95"/>
    </location>
</feature>
<name>A0A4Y8ABN0_9SPHI</name>